<dbReference type="AlphaFoldDB" id="A0A0D7ARS8"/>
<dbReference type="Proteomes" id="UP000054144">
    <property type="component" value="Unassembled WGS sequence"/>
</dbReference>
<feature type="region of interest" description="Disordered" evidence="1">
    <location>
        <begin position="104"/>
        <end position="163"/>
    </location>
</feature>
<evidence type="ECO:0000259" key="2">
    <source>
        <dbReference type="Pfam" id="PF25597"/>
    </source>
</evidence>
<dbReference type="OrthoDB" id="2640446at2759"/>
<dbReference type="Pfam" id="PF25597">
    <property type="entry name" value="SH3_retrovirus"/>
    <property type="match status" value="1"/>
</dbReference>
<proteinExistence type="predicted"/>
<dbReference type="InterPro" id="IPR057670">
    <property type="entry name" value="SH3_retrovirus"/>
</dbReference>
<gene>
    <name evidence="3" type="ORF">FISHEDRAFT_68876</name>
</gene>
<keyword evidence="4" id="KW-1185">Reference proteome</keyword>
<evidence type="ECO:0000313" key="4">
    <source>
        <dbReference type="Proteomes" id="UP000054144"/>
    </source>
</evidence>
<organism evidence="3 4">
    <name type="scientific">Fistulina hepatica ATCC 64428</name>
    <dbReference type="NCBI Taxonomy" id="1128425"/>
    <lineage>
        <taxon>Eukaryota</taxon>
        <taxon>Fungi</taxon>
        <taxon>Dikarya</taxon>
        <taxon>Basidiomycota</taxon>
        <taxon>Agaricomycotina</taxon>
        <taxon>Agaricomycetes</taxon>
        <taxon>Agaricomycetidae</taxon>
        <taxon>Agaricales</taxon>
        <taxon>Fistulinaceae</taxon>
        <taxon>Fistulina</taxon>
    </lineage>
</organism>
<protein>
    <recommendedName>
        <fullName evidence="2">Retroviral polymerase SH3-like domain-containing protein</fullName>
    </recommendedName>
</protein>
<feature type="domain" description="Retroviral polymerase SH3-like" evidence="2">
    <location>
        <begin position="44"/>
        <end position="93"/>
    </location>
</feature>
<accession>A0A0D7ARS8</accession>
<dbReference type="EMBL" id="KN881616">
    <property type="protein sequence ID" value="KIY53523.1"/>
    <property type="molecule type" value="Genomic_DNA"/>
</dbReference>
<name>A0A0D7ARS8_9AGAR</name>
<evidence type="ECO:0000256" key="1">
    <source>
        <dbReference type="SAM" id="MobiDB-lite"/>
    </source>
</evidence>
<feature type="compositionally biased region" description="Polar residues" evidence="1">
    <location>
        <begin position="112"/>
        <end position="122"/>
    </location>
</feature>
<evidence type="ECO:0000313" key="3">
    <source>
        <dbReference type="EMBL" id="KIY53523.1"/>
    </source>
</evidence>
<sequence length="163" mass="17854">MAHAMRLAAGLPPSLCLPGNITPHEKANHEKPDIGWLRPWGAKVWIKKNKDQLMGKFNSRAKEGHFVGIGEESKGIRVWYPGTHRIVIEHDFRWSAVETEPVVHLEGERDTTGNLQQPTLPANTPGEPPADQQPPTLQLNMPGAAKAADVTPPGATKATREDV</sequence>
<reference evidence="3 4" key="1">
    <citation type="journal article" date="2015" name="Fungal Genet. Biol.">
        <title>Evolution of novel wood decay mechanisms in Agaricales revealed by the genome sequences of Fistulina hepatica and Cylindrobasidium torrendii.</title>
        <authorList>
            <person name="Floudas D."/>
            <person name="Held B.W."/>
            <person name="Riley R."/>
            <person name="Nagy L.G."/>
            <person name="Koehler G."/>
            <person name="Ransdell A.S."/>
            <person name="Younus H."/>
            <person name="Chow J."/>
            <person name="Chiniquy J."/>
            <person name="Lipzen A."/>
            <person name="Tritt A."/>
            <person name="Sun H."/>
            <person name="Haridas S."/>
            <person name="LaButti K."/>
            <person name="Ohm R.A."/>
            <person name="Kues U."/>
            <person name="Blanchette R.A."/>
            <person name="Grigoriev I.V."/>
            <person name="Minto R.E."/>
            <person name="Hibbett D.S."/>
        </authorList>
    </citation>
    <scope>NUCLEOTIDE SEQUENCE [LARGE SCALE GENOMIC DNA]</scope>
    <source>
        <strain evidence="3 4">ATCC 64428</strain>
    </source>
</reference>